<dbReference type="Pfam" id="PF05713">
    <property type="entry name" value="MobC"/>
    <property type="match status" value="1"/>
</dbReference>
<dbReference type="AlphaFoldDB" id="K1UMJ4"/>
<reference evidence="2" key="1">
    <citation type="journal article" date="2013" name="Environ. Microbiol.">
        <title>Microbiota from the distal guts of lean and obese adolescents exhibit partial functional redundancy besides clear differences in community structure.</title>
        <authorList>
            <person name="Ferrer M."/>
            <person name="Ruiz A."/>
            <person name="Lanza F."/>
            <person name="Haange S.B."/>
            <person name="Oberbach A."/>
            <person name="Till H."/>
            <person name="Bargiela R."/>
            <person name="Campoy C."/>
            <person name="Segura M.T."/>
            <person name="Richter M."/>
            <person name="von Bergen M."/>
            <person name="Seifert J."/>
            <person name="Suarez A."/>
        </authorList>
    </citation>
    <scope>NUCLEOTIDE SEQUENCE</scope>
</reference>
<evidence type="ECO:0000313" key="2">
    <source>
        <dbReference type="EMBL" id="EKC79345.1"/>
    </source>
</evidence>
<feature type="domain" description="Bacterial mobilisation" evidence="1">
    <location>
        <begin position="22"/>
        <end position="64"/>
    </location>
</feature>
<accession>K1UMJ4</accession>
<comment type="caution">
    <text evidence="2">The sequence shown here is derived from an EMBL/GenBank/DDBJ whole genome shotgun (WGS) entry which is preliminary data.</text>
</comment>
<name>K1UMJ4_9ZZZZ</name>
<gene>
    <name evidence="2" type="ORF">LEA_02539</name>
</gene>
<organism evidence="2">
    <name type="scientific">human gut metagenome</name>
    <dbReference type="NCBI Taxonomy" id="408170"/>
    <lineage>
        <taxon>unclassified sequences</taxon>
        <taxon>metagenomes</taxon>
        <taxon>organismal metagenomes</taxon>
    </lineage>
</organism>
<evidence type="ECO:0000259" key="1">
    <source>
        <dbReference type="Pfam" id="PF05713"/>
    </source>
</evidence>
<protein>
    <submittedName>
        <fullName evidence="2">Mobilization protein</fullName>
    </submittedName>
</protein>
<dbReference type="EMBL" id="AJWY01001741">
    <property type="protein sequence ID" value="EKC79345.1"/>
    <property type="molecule type" value="Genomic_DNA"/>
</dbReference>
<proteinExistence type="predicted"/>
<dbReference type="InterPro" id="IPR008687">
    <property type="entry name" value="MobC"/>
</dbReference>
<sequence length="71" mass="8217">MLSCVLEKQIVNTDGIKELIPELKRIGNNLNQIAKRCNEGGMLPSEAEVRKHGEELNKVWQSLRRYLQRRA</sequence>